<accession>A0A2V1IXW1</accession>
<dbReference type="PANTHER" id="PTHR43273:SF3">
    <property type="entry name" value="ANAEROBIC SULFATASE-MATURATING ENZYME HOMOLOG ASLB-RELATED"/>
    <property type="match status" value="1"/>
</dbReference>
<dbReference type="InterPro" id="IPR034491">
    <property type="entry name" value="Anaerob_Ser_sulfatase-maturase"/>
</dbReference>
<dbReference type="AlphaFoldDB" id="A0A2V1IXW1"/>
<keyword evidence="2" id="KW-0004">4Fe-4S</keyword>
<dbReference type="SFLD" id="SFLDG01072">
    <property type="entry name" value="dehydrogenase_like"/>
    <property type="match status" value="1"/>
</dbReference>
<dbReference type="InterPro" id="IPR047207">
    <property type="entry name" value="SPASM_anSME"/>
</dbReference>
<dbReference type="RefSeq" id="WP_107035250.1">
    <property type="nucleotide sequence ID" value="NZ_CAONGC010000015.1"/>
</dbReference>
<proteinExistence type="inferred from homology"/>
<dbReference type="SFLD" id="SFLDF00285">
    <property type="entry name" value="anaerobic_Ser-type_sulfatase-m"/>
    <property type="match status" value="1"/>
</dbReference>
<dbReference type="InterPro" id="IPR023867">
    <property type="entry name" value="Sulphatase_maturase_rSAM"/>
</dbReference>
<feature type="domain" description="Radical SAM core" evidence="8">
    <location>
        <begin position="3"/>
        <end position="230"/>
    </location>
</feature>
<sequence>MINPFSTPVYVMPKPVGSTCNMACTYCYYLEKKRYYPDARRQMMSEATLEEFVKQYIAAQTTPDVIFTWHGGEATVRKLDFYRKVLELQKKYGAGRNITNCLQTNATLLTDEWCLFLKRNNWLVGVSIDGPEDFHDEYRRMADGRPSFGAVMRGIRMLQRHGVEWNALAVVNDYNADYPVEFYRFFKELGCRFIQFTPVVERMKPDDMLADVAAGGELTGFSVTPRQWGDFLIGVFDEWVKEDVGRVFVQIFDATLANWVGAMPGLCTLSSMCGHAAAMEWNGDVYACDHFVFPQYRLGNIHQNTLIEMMASDRQLEFGAGKLGSLPKQCRDCRWLFACNGECPRNRFATTAEGEPGLNYLCEGYRAFFNHVAPYMDFMKGELEAGRAPANVNGMRFG</sequence>
<dbReference type="Proteomes" id="UP000244925">
    <property type="component" value="Unassembled WGS sequence"/>
</dbReference>
<evidence type="ECO:0000256" key="3">
    <source>
        <dbReference type="ARBA" id="ARBA00022691"/>
    </source>
</evidence>
<evidence type="ECO:0000256" key="2">
    <source>
        <dbReference type="ARBA" id="ARBA00022485"/>
    </source>
</evidence>
<dbReference type="CDD" id="cd01335">
    <property type="entry name" value="Radical_SAM"/>
    <property type="match status" value="1"/>
</dbReference>
<comment type="similarity">
    <text evidence="7">Belongs to the radical SAM superfamily. Anaerobic sulfatase-maturating enzyme family.</text>
</comment>
<dbReference type="InterPro" id="IPR013785">
    <property type="entry name" value="Aldolase_TIM"/>
</dbReference>
<dbReference type="GO" id="GO:0051539">
    <property type="term" value="F:4 iron, 4 sulfur cluster binding"/>
    <property type="evidence" value="ECO:0007669"/>
    <property type="project" value="UniProtKB-KW"/>
</dbReference>
<evidence type="ECO:0000256" key="1">
    <source>
        <dbReference type="ARBA" id="ARBA00001966"/>
    </source>
</evidence>
<dbReference type="PANTHER" id="PTHR43273">
    <property type="entry name" value="ANAEROBIC SULFATASE-MATURATING ENZYME HOMOLOG ASLB-RELATED"/>
    <property type="match status" value="1"/>
</dbReference>
<reference evidence="10" key="1">
    <citation type="submission" date="2018-02" db="EMBL/GenBank/DDBJ databases">
        <authorList>
            <person name="Clavel T."/>
            <person name="Strowig T."/>
        </authorList>
    </citation>
    <scope>NUCLEOTIDE SEQUENCE [LARGE SCALE GENOMIC DNA]</scope>
    <source>
        <strain evidence="10">DSM 100764</strain>
    </source>
</reference>
<evidence type="ECO:0000313" key="9">
    <source>
        <dbReference type="EMBL" id="PWB08862.1"/>
    </source>
</evidence>
<dbReference type="InterPro" id="IPR007197">
    <property type="entry name" value="rSAM"/>
</dbReference>
<dbReference type="SFLD" id="SFLDG01384">
    <property type="entry name" value="thioether_bond_formation_requi"/>
    <property type="match status" value="1"/>
</dbReference>
<dbReference type="Pfam" id="PF13186">
    <property type="entry name" value="SPASM"/>
    <property type="match status" value="1"/>
</dbReference>
<keyword evidence="5" id="KW-0408">Iron</keyword>
<keyword evidence="4" id="KW-0479">Metal-binding</keyword>
<dbReference type="SFLD" id="SFLDG01386">
    <property type="entry name" value="main_SPASM_domain-containing"/>
    <property type="match status" value="1"/>
</dbReference>
<keyword evidence="3" id="KW-0949">S-adenosyl-L-methionine</keyword>
<dbReference type="InterPro" id="IPR058240">
    <property type="entry name" value="rSAM_sf"/>
</dbReference>
<dbReference type="SFLD" id="SFLDG01067">
    <property type="entry name" value="SPASM/twitch_domain_containing"/>
    <property type="match status" value="1"/>
</dbReference>
<comment type="caution">
    <text evidence="9">The sequence shown here is derived from an EMBL/GenBank/DDBJ whole genome shotgun (WGS) entry which is preliminary data.</text>
</comment>
<dbReference type="InterPro" id="IPR023885">
    <property type="entry name" value="4Fe4S-binding_SPASM_dom"/>
</dbReference>
<dbReference type="NCBIfam" id="NF010308">
    <property type="entry name" value="PRK13745.1"/>
    <property type="match status" value="1"/>
</dbReference>
<dbReference type="GO" id="GO:0016491">
    <property type="term" value="F:oxidoreductase activity"/>
    <property type="evidence" value="ECO:0007669"/>
    <property type="project" value="InterPro"/>
</dbReference>
<evidence type="ECO:0000256" key="6">
    <source>
        <dbReference type="ARBA" id="ARBA00023014"/>
    </source>
</evidence>
<evidence type="ECO:0000313" key="10">
    <source>
        <dbReference type="Proteomes" id="UP000244925"/>
    </source>
</evidence>
<protein>
    <submittedName>
        <fullName evidence="9">Anaerobic sulfatase maturase</fullName>
    </submittedName>
</protein>
<keyword evidence="10" id="KW-1185">Reference proteome</keyword>
<dbReference type="EMBL" id="PUBV01000004">
    <property type="protein sequence ID" value="PWB08862.1"/>
    <property type="molecule type" value="Genomic_DNA"/>
</dbReference>
<evidence type="ECO:0000259" key="8">
    <source>
        <dbReference type="PROSITE" id="PS51918"/>
    </source>
</evidence>
<dbReference type="GO" id="GO:0046872">
    <property type="term" value="F:metal ion binding"/>
    <property type="evidence" value="ECO:0007669"/>
    <property type="project" value="UniProtKB-KW"/>
</dbReference>
<evidence type="ECO:0000256" key="5">
    <source>
        <dbReference type="ARBA" id="ARBA00023004"/>
    </source>
</evidence>
<dbReference type="Gene3D" id="3.20.20.70">
    <property type="entry name" value="Aldolase class I"/>
    <property type="match status" value="1"/>
</dbReference>
<organism evidence="9 10">
    <name type="scientific">Paramuribaculum intestinale</name>
    <dbReference type="NCBI Taxonomy" id="2094151"/>
    <lineage>
        <taxon>Bacteria</taxon>
        <taxon>Pseudomonadati</taxon>
        <taxon>Bacteroidota</taxon>
        <taxon>Bacteroidia</taxon>
        <taxon>Bacteroidales</taxon>
        <taxon>Muribaculaceae</taxon>
        <taxon>Paramuribaculum</taxon>
    </lineage>
</organism>
<dbReference type="Pfam" id="PF04055">
    <property type="entry name" value="Radical_SAM"/>
    <property type="match status" value="1"/>
</dbReference>
<dbReference type="SUPFAM" id="SSF102114">
    <property type="entry name" value="Radical SAM enzymes"/>
    <property type="match status" value="1"/>
</dbReference>
<evidence type="ECO:0000256" key="7">
    <source>
        <dbReference type="ARBA" id="ARBA00023601"/>
    </source>
</evidence>
<dbReference type="PROSITE" id="PS51918">
    <property type="entry name" value="RADICAL_SAM"/>
    <property type="match status" value="1"/>
</dbReference>
<dbReference type="NCBIfam" id="TIGR03942">
    <property type="entry name" value="sulfatase_rSAM"/>
    <property type="match status" value="1"/>
</dbReference>
<comment type="cofactor">
    <cofactor evidence="1">
        <name>[4Fe-4S] cluster</name>
        <dbReference type="ChEBI" id="CHEBI:49883"/>
    </cofactor>
</comment>
<dbReference type="GeneID" id="93424552"/>
<keyword evidence="6" id="KW-0411">Iron-sulfur</keyword>
<evidence type="ECO:0000256" key="4">
    <source>
        <dbReference type="ARBA" id="ARBA00022723"/>
    </source>
</evidence>
<dbReference type="NCBIfam" id="TIGR04085">
    <property type="entry name" value="rSAM_more_4Fe4S"/>
    <property type="match status" value="1"/>
</dbReference>
<gene>
    <name evidence="9" type="ORF">C5O25_02995</name>
</gene>
<dbReference type="CDD" id="cd21120">
    <property type="entry name" value="SPASM_anSME"/>
    <property type="match status" value="1"/>
</dbReference>
<dbReference type="SFLD" id="SFLDS00029">
    <property type="entry name" value="Radical_SAM"/>
    <property type="match status" value="1"/>
</dbReference>
<name>A0A2V1IXW1_9BACT</name>